<dbReference type="EMBL" id="CAKJTJ010000008">
    <property type="protein sequence ID" value="CAG9621108.1"/>
    <property type="molecule type" value="Genomic_DNA"/>
</dbReference>
<keyword evidence="1" id="KW-1133">Transmembrane helix</keyword>
<dbReference type="Pfam" id="PF04854">
    <property type="entry name" value="DUF624"/>
    <property type="match status" value="1"/>
</dbReference>
<gene>
    <name evidence="2" type="ORF">BACCIP111883_01880</name>
</gene>
<name>A0ABM8YM76_9BACI</name>
<organism evidence="2 3">
    <name type="scientific">Sutcliffiella rhizosphaerae</name>
    <dbReference type="NCBI Taxonomy" id="2880967"/>
    <lineage>
        <taxon>Bacteria</taxon>
        <taxon>Bacillati</taxon>
        <taxon>Bacillota</taxon>
        <taxon>Bacilli</taxon>
        <taxon>Bacillales</taxon>
        <taxon>Bacillaceae</taxon>
        <taxon>Sutcliffiella</taxon>
    </lineage>
</organism>
<dbReference type="Proteomes" id="UP000789833">
    <property type="component" value="Unassembled WGS sequence"/>
</dbReference>
<feature type="transmembrane region" description="Helical" evidence="1">
    <location>
        <begin position="152"/>
        <end position="185"/>
    </location>
</feature>
<feature type="transmembrane region" description="Helical" evidence="1">
    <location>
        <begin position="71"/>
        <end position="94"/>
    </location>
</feature>
<dbReference type="RefSeq" id="WP_230501012.1">
    <property type="nucleotide sequence ID" value="NZ_CAKJTJ010000008.1"/>
</dbReference>
<evidence type="ECO:0000313" key="2">
    <source>
        <dbReference type="EMBL" id="CAG9621108.1"/>
    </source>
</evidence>
<feature type="transmembrane region" description="Helical" evidence="1">
    <location>
        <begin position="27"/>
        <end position="50"/>
    </location>
</feature>
<comment type="caution">
    <text evidence="2">The sequence shown here is derived from an EMBL/GenBank/DDBJ whole genome shotgun (WGS) entry which is preliminary data.</text>
</comment>
<keyword evidence="1" id="KW-0812">Transmembrane</keyword>
<dbReference type="InterPro" id="IPR006938">
    <property type="entry name" value="DUF624"/>
</dbReference>
<feature type="transmembrane region" description="Helical" evidence="1">
    <location>
        <begin position="106"/>
        <end position="131"/>
    </location>
</feature>
<protein>
    <recommendedName>
        <fullName evidence="4">DUF624 domain-containing protein</fullName>
    </recommendedName>
</protein>
<keyword evidence="3" id="KW-1185">Reference proteome</keyword>
<reference evidence="2 3" key="1">
    <citation type="submission" date="2021-10" db="EMBL/GenBank/DDBJ databases">
        <authorList>
            <person name="Criscuolo A."/>
        </authorList>
    </citation>
    <scope>NUCLEOTIDE SEQUENCE [LARGE SCALE GENOMIC DNA]</scope>
    <source>
        <strain evidence="3">CIP 111883</strain>
    </source>
</reference>
<evidence type="ECO:0008006" key="4">
    <source>
        <dbReference type="Google" id="ProtNLM"/>
    </source>
</evidence>
<accession>A0ABM8YM76</accession>
<keyword evidence="1" id="KW-0472">Membrane</keyword>
<evidence type="ECO:0000313" key="3">
    <source>
        <dbReference type="Proteomes" id="UP000789833"/>
    </source>
</evidence>
<evidence type="ECO:0000256" key="1">
    <source>
        <dbReference type="SAM" id="Phobius"/>
    </source>
</evidence>
<proteinExistence type="predicted"/>
<sequence>MRDAWIVFNRSIYEGYQMLGTIIKFTILWWICMIPLFTFGPATAGLFAIIQKSKTGASVSIQDYFHFMKKFFHIGIRLSGLYLFVMIPGIAYIILLFSQGEILSNIFGILLMYILILWNLVIFYTFPLLIIQKTDDILILLKRALKLVTENYSFTLNIALYAIITTLICSVLAILLVAWIGLLAIISLNSLSFLLHKYHPEDYQFEYNVSWKGVLKPWTK</sequence>